<comment type="caution">
    <text evidence="1">The sequence shown here is derived from an EMBL/GenBank/DDBJ whole genome shotgun (WGS) entry which is preliminary data.</text>
</comment>
<name>A0A3D5IU64_9FLAO</name>
<dbReference type="Proteomes" id="UP000264330">
    <property type="component" value="Unassembled WGS sequence"/>
</dbReference>
<dbReference type="AlphaFoldDB" id="A0A3D5IU64"/>
<sequence length="108" mass="12795">MPTNKKLWKEDLDGIITGYFPTEVELVAYTKKTLKLNLPIFQFSPVLRDHKIAKEIIDLAKVRNKLIFCYNPYQYSRTFREIHDQVYTFVLKRTPRPPLLIYKAGSVF</sequence>
<organism evidence="1 2">
    <name type="scientific">Zunongwangia profunda</name>
    <dbReference type="NCBI Taxonomy" id="398743"/>
    <lineage>
        <taxon>Bacteria</taxon>
        <taxon>Pseudomonadati</taxon>
        <taxon>Bacteroidota</taxon>
        <taxon>Flavobacteriia</taxon>
        <taxon>Flavobacteriales</taxon>
        <taxon>Flavobacteriaceae</taxon>
        <taxon>Zunongwangia</taxon>
    </lineage>
</organism>
<reference evidence="1 2" key="1">
    <citation type="journal article" date="2018" name="Nat. Biotechnol.">
        <title>A standardized bacterial taxonomy based on genome phylogeny substantially revises the tree of life.</title>
        <authorList>
            <person name="Parks D.H."/>
            <person name="Chuvochina M."/>
            <person name="Waite D.W."/>
            <person name="Rinke C."/>
            <person name="Skarshewski A."/>
            <person name="Chaumeil P.A."/>
            <person name="Hugenholtz P."/>
        </authorList>
    </citation>
    <scope>NUCLEOTIDE SEQUENCE [LARGE SCALE GENOMIC DNA]</scope>
    <source>
        <strain evidence="1">UBA9359</strain>
    </source>
</reference>
<protein>
    <submittedName>
        <fullName evidence="1">Uncharacterized protein</fullName>
    </submittedName>
</protein>
<accession>A0A3D5IU64</accession>
<evidence type="ECO:0000313" key="1">
    <source>
        <dbReference type="EMBL" id="HCV79445.1"/>
    </source>
</evidence>
<proteinExistence type="predicted"/>
<gene>
    <name evidence="1" type="ORF">DGQ38_00135</name>
</gene>
<dbReference type="EMBL" id="DPMF01000002">
    <property type="protein sequence ID" value="HCV79445.1"/>
    <property type="molecule type" value="Genomic_DNA"/>
</dbReference>
<evidence type="ECO:0000313" key="2">
    <source>
        <dbReference type="Proteomes" id="UP000264330"/>
    </source>
</evidence>